<keyword evidence="8 10" id="KW-0472">Membrane</keyword>
<evidence type="ECO:0000256" key="10">
    <source>
        <dbReference type="SAM" id="Phobius"/>
    </source>
</evidence>
<dbReference type="EC" id="3.1.4.52" evidence="2"/>
<evidence type="ECO:0000256" key="8">
    <source>
        <dbReference type="ARBA" id="ARBA00023136"/>
    </source>
</evidence>
<evidence type="ECO:0000256" key="5">
    <source>
        <dbReference type="ARBA" id="ARBA00022692"/>
    </source>
</evidence>
<dbReference type="EMBL" id="JBDPZN010000005">
    <property type="protein sequence ID" value="MEO3683408.1"/>
    <property type="molecule type" value="Genomic_DNA"/>
</dbReference>
<dbReference type="InterPro" id="IPR001633">
    <property type="entry name" value="EAL_dom"/>
</dbReference>
<dbReference type="CDD" id="cd01948">
    <property type="entry name" value="EAL"/>
    <property type="match status" value="1"/>
</dbReference>
<evidence type="ECO:0000313" key="12">
    <source>
        <dbReference type="EMBL" id="MEO3683408.1"/>
    </source>
</evidence>
<dbReference type="Pfam" id="PF00563">
    <property type="entry name" value="EAL"/>
    <property type="match status" value="1"/>
</dbReference>
<dbReference type="InterPro" id="IPR024744">
    <property type="entry name" value="CSS-motif_dom"/>
</dbReference>
<keyword evidence="6" id="KW-0378">Hydrolase</keyword>
<dbReference type="PANTHER" id="PTHR33121:SF79">
    <property type="entry name" value="CYCLIC DI-GMP PHOSPHODIESTERASE PDED-RELATED"/>
    <property type="match status" value="1"/>
</dbReference>
<dbReference type="Proteomes" id="UP001477278">
    <property type="component" value="Unassembled WGS sequence"/>
</dbReference>
<feature type="transmembrane region" description="Helical" evidence="10">
    <location>
        <begin position="231"/>
        <end position="251"/>
    </location>
</feature>
<feature type="transmembrane region" description="Helical" evidence="10">
    <location>
        <begin position="7"/>
        <end position="28"/>
    </location>
</feature>
<proteinExistence type="predicted"/>
<evidence type="ECO:0000256" key="7">
    <source>
        <dbReference type="ARBA" id="ARBA00022989"/>
    </source>
</evidence>
<sequence length="508" mass="57565">MSFKHKLVSFIVSLSLGTLFFLFLFLWIEKQIVVEQEQAATTHLALMSTISKDIQHTLERLDRLDDPVCSSEMLLHMRRENFLSIFIKDIGYSDENGKLLCTAGLGIIVTKSMESEPDYINNYGAKVWVNKALELFDRLHTAVVIKHNAFNVVIEPAEINKFSSMGFDWEIVFNRANHYKHVSGSNNLYVKGIVGRVNLTHAYQFQQCDPESSYCVALSLSAGEFYEKNRLLIAIIIASSFFLTLFLYYFISFKINGFMSISARVKRGVKSNKFFPLFQPIVNIQTGKIVGCEVLARFEDNEGKIFPDEFIPKVRELGLSWEFTEQLVEKSLLRLSESGIDLKGFKVNINIFPSDVSSGKVLKIIDLPYVNDHPIKIVLEIVEDEQLTGKEFANHLEILVQHGFLIAIDDFGTGYSNLNQVSKLSCHILKIDRSFINAMEGGSIRSSLIPYIVQMANELHIDVVAEGVENIMQHQALKNLGILNGQGWLYGKPMSADDLCPIIKHFKI</sequence>
<evidence type="ECO:0000256" key="1">
    <source>
        <dbReference type="ARBA" id="ARBA00004651"/>
    </source>
</evidence>
<dbReference type="InterPro" id="IPR035919">
    <property type="entry name" value="EAL_sf"/>
</dbReference>
<evidence type="ECO:0000259" key="11">
    <source>
        <dbReference type="PROSITE" id="PS50883"/>
    </source>
</evidence>
<keyword evidence="13" id="KW-1185">Reference proteome</keyword>
<keyword evidence="7 10" id="KW-1133">Transmembrane helix</keyword>
<dbReference type="SMART" id="SM00052">
    <property type="entry name" value="EAL"/>
    <property type="match status" value="1"/>
</dbReference>
<evidence type="ECO:0000313" key="13">
    <source>
        <dbReference type="Proteomes" id="UP001477278"/>
    </source>
</evidence>
<evidence type="ECO:0000256" key="4">
    <source>
        <dbReference type="ARBA" id="ARBA00022636"/>
    </source>
</evidence>
<evidence type="ECO:0000256" key="6">
    <source>
        <dbReference type="ARBA" id="ARBA00022801"/>
    </source>
</evidence>
<protein>
    <recommendedName>
        <fullName evidence="2">cyclic-guanylate-specific phosphodiesterase</fullName>
        <ecNumber evidence="2">3.1.4.52</ecNumber>
    </recommendedName>
</protein>
<dbReference type="Gene3D" id="3.20.20.450">
    <property type="entry name" value="EAL domain"/>
    <property type="match status" value="1"/>
</dbReference>
<name>A0ABV0FRH5_9GAMM</name>
<dbReference type="PROSITE" id="PS50883">
    <property type="entry name" value="EAL"/>
    <property type="match status" value="1"/>
</dbReference>
<reference evidence="12 13" key="1">
    <citation type="submission" date="2024-05" db="EMBL/GenBank/DDBJ databases">
        <title>Genome sequencing of Marine Estuary Bacteria, Shewanella vesiculosa and S. baltica, and Pseudomonas syringae.</title>
        <authorList>
            <person name="Gurung A."/>
            <person name="Maclea K.S."/>
        </authorList>
    </citation>
    <scope>NUCLEOTIDE SEQUENCE [LARGE SCALE GENOMIC DNA]</scope>
    <source>
        <strain evidence="12 13">1A</strain>
    </source>
</reference>
<dbReference type="Pfam" id="PF12792">
    <property type="entry name" value="CSS-motif"/>
    <property type="match status" value="1"/>
</dbReference>
<organism evidence="12 13">
    <name type="scientific">Shewanella vesiculosa</name>
    <dbReference type="NCBI Taxonomy" id="518738"/>
    <lineage>
        <taxon>Bacteria</taxon>
        <taxon>Pseudomonadati</taxon>
        <taxon>Pseudomonadota</taxon>
        <taxon>Gammaproteobacteria</taxon>
        <taxon>Alteromonadales</taxon>
        <taxon>Shewanellaceae</taxon>
        <taxon>Shewanella</taxon>
    </lineage>
</organism>
<keyword evidence="3" id="KW-1003">Cell membrane</keyword>
<dbReference type="InterPro" id="IPR050706">
    <property type="entry name" value="Cyclic-di-GMP_PDE-like"/>
</dbReference>
<comment type="subcellular location">
    <subcellularLocation>
        <location evidence="1">Cell membrane</location>
        <topology evidence="1">Multi-pass membrane protein</topology>
    </subcellularLocation>
</comment>
<dbReference type="SUPFAM" id="SSF141868">
    <property type="entry name" value="EAL domain-like"/>
    <property type="match status" value="1"/>
</dbReference>
<gene>
    <name evidence="12" type="ORF">ABHN84_14040</name>
</gene>
<evidence type="ECO:0000256" key="9">
    <source>
        <dbReference type="ARBA" id="ARBA00034290"/>
    </source>
</evidence>
<evidence type="ECO:0000256" key="2">
    <source>
        <dbReference type="ARBA" id="ARBA00012282"/>
    </source>
</evidence>
<accession>A0ABV0FRH5</accession>
<keyword evidence="4" id="KW-0973">c-di-GMP</keyword>
<dbReference type="PANTHER" id="PTHR33121">
    <property type="entry name" value="CYCLIC DI-GMP PHOSPHODIESTERASE PDEF"/>
    <property type="match status" value="1"/>
</dbReference>
<dbReference type="RefSeq" id="WP_347690477.1">
    <property type="nucleotide sequence ID" value="NZ_JBDPZN010000005.1"/>
</dbReference>
<comment type="catalytic activity">
    <reaction evidence="9">
        <text>3',3'-c-di-GMP + H2O = 5'-phosphoguanylyl(3'-&gt;5')guanosine + H(+)</text>
        <dbReference type="Rhea" id="RHEA:24902"/>
        <dbReference type="ChEBI" id="CHEBI:15377"/>
        <dbReference type="ChEBI" id="CHEBI:15378"/>
        <dbReference type="ChEBI" id="CHEBI:58754"/>
        <dbReference type="ChEBI" id="CHEBI:58805"/>
        <dbReference type="EC" id="3.1.4.52"/>
    </reaction>
</comment>
<evidence type="ECO:0000256" key="3">
    <source>
        <dbReference type="ARBA" id="ARBA00022475"/>
    </source>
</evidence>
<comment type="caution">
    <text evidence="12">The sequence shown here is derived from an EMBL/GenBank/DDBJ whole genome shotgun (WGS) entry which is preliminary data.</text>
</comment>
<feature type="domain" description="EAL" evidence="11">
    <location>
        <begin position="258"/>
        <end position="507"/>
    </location>
</feature>
<keyword evidence="5 10" id="KW-0812">Transmembrane</keyword>